<gene>
    <name evidence="1" type="ORF">F4820DRAFT_418149</name>
</gene>
<comment type="caution">
    <text evidence="1">The sequence shown here is derived from an EMBL/GenBank/DDBJ whole genome shotgun (WGS) entry which is preliminary data.</text>
</comment>
<accession>A0ACB9Z3P1</accession>
<dbReference type="Proteomes" id="UP001497700">
    <property type="component" value="Unassembled WGS sequence"/>
</dbReference>
<organism evidence="1 2">
    <name type="scientific">Hypoxylon rubiginosum</name>
    <dbReference type="NCBI Taxonomy" id="110542"/>
    <lineage>
        <taxon>Eukaryota</taxon>
        <taxon>Fungi</taxon>
        <taxon>Dikarya</taxon>
        <taxon>Ascomycota</taxon>
        <taxon>Pezizomycotina</taxon>
        <taxon>Sordariomycetes</taxon>
        <taxon>Xylariomycetidae</taxon>
        <taxon>Xylariales</taxon>
        <taxon>Hypoxylaceae</taxon>
        <taxon>Hypoxylon</taxon>
    </lineage>
</organism>
<evidence type="ECO:0000313" key="2">
    <source>
        <dbReference type="Proteomes" id="UP001497700"/>
    </source>
</evidence>
<dbReference type="EMBL" id="MU393463">
    <property type="protein sequence ID" value="KAI4866112.1"/>
    <property type="molecule type" value="Genomic_DNA"/>
</dbReference>
<keyword evidence="2" id="KW-1185">Reference proteome</keyword>
<evidence type="ECO:0000313" key="1">
    <source>
        <dbReference type="EMBL" id="KAI4866112.1"/>
    </source>
</evidence>
<name>A0ACB9Z3P1_9PEZI</name>
<proteinExistence type="predicted"/>
<reference evidence="1 2" key="1">
    <citation type="journal article" date="2022" name="New Phytol.">
        <title>Ecological generalism drives hyperdiversity of secondary metabolite gene clusters in xylarialean endophytes.</title>
        <authorList>
            <person name="Franco M.E.E."/>
            <person name="Wisecaver J.H."/>
            <person name="Arnold A.E."/>
            <person name="Ju Y.M."/>
            <person name="Slot J.C."/>
            <person name="Ahrendt S."/>
            <person name="Moore L.P."/>
            <person name="Eastman K.E."/>
            <person name="Scott K."/>
            <person name="Konkel Z."/>
            <person name="Mondo S.J."/>
            <person name="Kuo A."/>
            <person name="Hayes R.D."/>
            <person name="Haridas S."/>
            <person name="Andreopoulos B."/>
            <person name="Riley R."/>
            <person name="LaButti K."/>
            <person name="Pangilinan J."/>
            <person name="Lipzen A."/>
            <person name="Amirebrahimi M."/>
            <person name="Yan J."/>
            <person name="Adam C."/>
            <person name="Keymanesh K."/>
            <person name="Ng V."/>
            <person name="Louie K."/>
            <person name="Northen T."/>
            <person name="Drula E."/>
            <person name="Henrissat B."/>
            <person name="Hsieh H.M."/>
            <person name="Youens-Clark K."/>
            <person name="Lutzoni F."/>
            <person name="Miadlikowska J."/>
            <person name="Eastwood D.C."/>
            <person name="Hamelin R.C."/>
            <person name="Grigoriev I.V."/>
            <person name="U'Ren J.M."/>
        </authorList>
    </citation>
    <scope>NUCLEOTIDE SEQUENCE [LARGE SCALE GENOMIC DNA]</scope>
    <source>
        <strain evidence="1 2">CBS 119005</strain>
    </source>
</reference>
<sequence>MVANKTLIFKKIPTGLPVPGEHLVVEHRPFDLDAVPAGGLVVEVLSASLDPYLRGRMRDADIPSYKPAFVLDSAVENDAVARVLASDSPRFRPGDAVFAFLPFAQYAAVAADKVKDAVKIDNPYGLELDYFLGPLGMPGLTGFSSLYKIGRPKKGETIFVSSAAGAVGSIVGQLAKREGLTVIGSVGSDDKLDFILNELGFDAGFNYKKERPWDALGRLAPGGIDIYYENVGGEHLEAALQHMNERGRVVVSGMIEGYNRPLEERYGVRNLLEMFAKRLTMAGFIVADDDFGPAYTARHQEAVQSWIADGSFKAKLHVTHGLDSAADGFLEIFQGKNFGKAVLKIRE</sequence>
<protein>
    <submittedName>
        <fullName evidence="1">NAD(P)-binding protein</fullName>
    </submittedName>
</protein>